<dbReference type="Proteomes" id="UP000029921">
    <property type="component" value="Unassembled WGS sequence"/>
</dbReference>
<gene>
    <name evidence="2" type="ORF">LS74_000165</name>
</gene>
<sequence>MIKINSVATENIRELTKKEKVLRLNLKSWVIAIMSGLITQPHIGIYAFVLFASILIFFYIAEFFDDDIVDIALSNLQMKTGIPTYLP</sequence>
<dbReference type="RefSeq" id="WP_034587076.1">
    <property type="nucleotide sequence ID" value="NZ_JRPE02000001.1"/>
</dbReference>
<comment type="caution">
    <text evidence="2">The sequence shown here is derived from an EMBL/GenBank/DDBJ whole genome shotgun (WGS) entry which is preliminary data.</text>
</comment>
<keyword evidence="3" id="KW-1185">Reference proteome</keyword>
<organism evidence="2 3">
    <name type="scientific">Helicobacter magdeburgensis</name>
    <dbReference type="NCBI Taxonomy" id="471858"/>
    <lineage>
        <taxon>Bacteria</taxon>
        <taxon>Pseudomonadati</taxon>
        <taxon>Campylobacterota</taxon>
        <taxon>Epsilonproteobacteria</taxon>
        <taxon>Campylobacterales</taxon>
        <taxon>Helicobacteraceae</taxon>
        <taxon>Helicobacter</taxon>
    </lineage>
</organism>
<dbReference type="AlphaFoldDB" id="A0A4U8T383"/>
<reference evidence="2 3" key="1">
    <citation type="journal article" date="2014" name="Genome Announc.">
        <title>Draft genome sequences of eight enterohepatic helicobacter species isolated from both laboratory and wild rodents.</title>
        <authorList>
            <person name="Sheh A."/>
            <person name="Shen Z."/>
            <person name="Fox J.G."/>
        </authorList>
    </citation>
    <scope>NUCLEOTIDE SEQUENCE [LARGE SCALE GENOMIC DNA]</scope>
    <source>
        <strain evidence="2 3">MIT 96-1001</strain>
    </source>
</reference>
<keyword evidence="1" id="KW-0472">Membrane</keyword>
<feature type="transmembrane region" description="Helical" evidence="1">
    <location>
        <begin position="45"/>
        <end position="64"/>
    </location>
</feature>
<accession>A0A4U8T383</accession>
<feature type="transmembrane region" description="Helical" evidence="1">
    <location>
        <begin position="21"/>
        <end position="39"/>
    </location>
</feature>
<evidence type="ECO:0000256" key="1">
    <source>
        <dbReference type="SAM" id="Phobius"/>
    </source>
</evidence>
<evidence type="ECO:0000313" key="3">
    <source>
        <dbReference type="Proteomes" id="UP000029921"/>
    </source>
</evidence>
<keyword evidence="1" id="KW-0812">Transmembrane</keyword>
<evidence type="ECO:0000313" key="2">
    <source>
        <dbReference type="EMBL" id="TLD93804.1"/>
    </source>
</evidence>
<dbReference type="EMBL" id="JRPE02000001">
    <property type="protein sequence ID" value="TLD93804.1"/>
    <property type="molecule type" value="Genomic_DNA"/>
</dbReference>
<keyword evidence="1" id="KW-1133">Transmembrane helix</keyword>
<name>A0A4U8T383_9HELI</name>
<protein>
    <submittedName>
        <fullName evidence="2">Uncharacterized protein</fullName>
    </submittedName>
</protein>
<proteinExistence type="predicted"/>